<reference evidence="4 5" key="1">
    <citation type="submission" date="2020-11" db="EMBL/GenBank/DDBJ databases">
        <title>A novel isolate from a Black sea contaminated sediment with potential to produce alkanes: Plantactinospora alkalitolerans sp. nov.</title>
        <authorList>
            <person name="Carro L."/>
            <person name="Veyisoglu A."/>
            <person name="Guven K."/>
            <person name="Schumann P."/>
            <person name="Klenk H.-P."/>
            <person name="Sahin N."/>
        </authorList>
    </citation>
    <scope>NUCLEOTIDE SEQUENCE [LARGE SCALE GENOMIC DNA]</scope>
    <source>
        <strain evidence="4 5">S1510</strain>
    </source>
</reference>
<dbReference type="PANTHER" id="PTHR43167:SF1">
    <property type="entry name" value="PUTATIVE (AFU_ORTHOLOGUE AFUA_6G01830)-RELATED"/>
    <property type="match status" value="1"/>
</dbReference>
<evidence type="ECO:0000313" key="4">
    <source>
        <dbReference type="EMBL" id="MBF9131160.1"/>
    </source>
</evidence>
<name>A0ABS0GY97_9ACTN</name>
<evidence type="ECO:0000256" key="1">
    <source>
        <dbReference type="ARBA" id="ARBA00022603"/>
    </source>
</evidence>
<evidence type="ECO:0000256" key="2">
    <source>
        <dbReference type="ARBA" id="ARBA00022679"/>
    </source>
</evidence>
<dbReference type="InterPro" id="IPR002935">
    <property type="entry name" value="SAM_O-MeTrfase"/>
</dbReference>
<dbReference type="GO" id="GO:0008168">
    <property type="term" value="F:methyltransferase activity"/>
    <property type="evidence" value="ECO:0007669"/>
    <property type="project" value="UniProtKB-KW"/>
</dbReference>
<dbReference type="SUPFAM" id="SSF53335">
    <property type="entry name" value="S-adenosyl-L-methionine-dependent methyltransferases"/>
    <property type="match status" value="1"/>
</dbReference>
<proteinExistence type="predicted"/>
<keyword evidence="5" id="KW-1185">Reference proteome</keyword>
<dbReference type="RefSeq" id="WP_196202721.1">
    <property type="nucleotide sequence ID" value="NZ_JADPUN010000183.1"/>
</dbReference>
<organism evidence="4 5">
    <name type="scientific">Plantactinospora alkalitolerans</name>
    <dbReference type="NCBI Taxonomy" id="2789879"/>
    <lineage>
        <taxon>Bacteria</taxon>
        <taxon>Bacillati</taxon>
        <taxon>Actinomycetota</taxon>
        <taxon>Actinomycetes</taxon>
        <taxon>Micromonosporales</taxon>
        <taxon>Micromonosporaceae</taxon>
        <taxon>Plantactinospora</taxon>
    </lineage>
</organism>
<dbReference type="PANTHER" id="PTHR43167">
    <property type="entry name" value="PUTATIVE (AFU_ORTHOLOGUE AFUA_6G01830)-RELATED"/>
    <property type="match status" value="1"/>
</dbReference>
<keyword evidence="2" id="KW-0808">Transferase</keyword>
<keyword evidence="1 4" id="KW-0489">Methyltransferase</keyword>
<dbReference type="EMBL" id="JADPUN010000183">
    <property type="protein sequence ID" value="MBF9131160.1"/>
    <property type="molecule type" value="Genomic_DNA"/>
</dbReference>
<accession>A0ABS0GY97</accession>
<keyword evidence="3" id="KW-0949">S-adenosyl-L-methionine</keyword>
<evidence type="ECO:0000313" key="5">
    <source>
        <dbReference type="Proteomes" id="UP000638560"/>
    </source>
</evidence>
<evidence type="ECO:0000256" key="3">
    <source>
        <dbReference type="ARBA" id="ARBA00022691"/>
    </source>
</evidence>
<dbReference type="Gene3D" id="3.40.50.150">
    <property type="entry name" value="Vaccinia Virus protein VP39"/>
    <property type="match status" value="1"/>
</dbReference>
<comment type="caution">
    <text evidence="4">The sequence shown here is derived from an EMBL/GenBank/DDBJ whole genome shotgun (WGS) entry which is preliminary data.</text>
</comment>
<dbReference type="Proteomes" id="UP000638560">
    <property type="component" value="Unassembled WGS sequence"/>
</dbReference>
<protein>
    <submittedName>
        <fullName evidence="4">Class I SAM-dependent methyltransferase</fullName>
    </submittedName>
</protein>
<dbReference type="GO" id="GO:0032259">
    <property type="term" value="P:methylation"/>
    <property type="evidence" value="ECO:0007669"/>
    <property type="project" value="UniProtKB-KW"/>
</dbReference>
<sequence length="215" mass="23014">MNTLRTTDTAAVLDRLFAAADLEEVNPAPWPLDTPFADASAKQRADALAGEYMPISRSGGQLLYALVRHGRPETIVEFGTSYATSTIHLAAAVADNGMGHVWTTELSQAKVDAARGNLEQAGVAQYVTVLAGDALETLAEVRGPIGLLLLDGWKDLCLPVLRLLEDRLAPAALIVADDTTFANMADYLAYVRNPAHGYVTIAFPVEDGMEISCRT</sequence>
<gene>
    <name evidence="4" type="ORF">I0C86_19660</name>
</gene>
<dbReference type="PROSITE" id="PS51682">
    <property type="entry name" value="SAM_OMT_I"/>
    <property type="match status" value="1"/>
</dbReference>
<dbReference type="InterPro" id="IPR029063">
    <property type="entry name" value="SAM-dependent_MTases_sf"/>
</dbReference>
<dbReference type="Pfam" id="PF13578">
    <property type="entry name" value="Methyltransf_24"/>
    <property type="match status" value="1"/>
</dbReference>